<dbReference type="Proteomes" id="UP000287651">
    <property type="component" value="Unassembled WGS sequence"/>
</dbReference>
<name>A0A426Y302_ENSVE</name>
<feature type="compositionally biased region" description="Basic and acidic residues" evidence="1">
    <location>
        <begin position="36"/>
        <end position="58"/>
    </location>
</feature>
<dbReference type="EMBL" id="AMZH03015410">
    <property type="protein sequence ID" value="RRT46094.1"/>
    <property type="molecule type" value="Genomic_DNA"/>
</dbReference>
<accession>A0A426Y302</accession>
<evidence type="ECO:0000256" key="1">
    <source>
        <dbReference type="SAM" id="MobiDB-lite"/>
    </source>
</evidence>
<evidence type="ECO:0000313" key="3">
    <source>
        <dbReference type="Proteomes" id="UP000287651"/>
    </source>
</evidence>
<gene>
    <name evidence="2" type="ORF">B296_00038367</name>
</gene>
<sequence>MAKHRGESSTMEQAGPLPQVVAGGLQVQTHSQAVEAAHEKRDNKQDEREVGYSPRVEEAQSGAPIGKRSHKERLTTVETHLNVLETSLEELYQGKRRLPRVESSHEEAESRIDRVESLVDRMTLHEIVAELTSKCVGNKFLLLLPLLFSRFFFLPQSIVNGRNQSPPIDFGGTAR</sequence>
<dbReference type="AlphaFoldDB" id="A0A426Y302"/>
<evidence type="ECO:0000313" key="2">
    <source>
        <dbReference type="EMBL" id="RRT46094.1"/>
    </source>
</evidence>
<protein>
    <submittedName>
        <fullName evidence="2">Uncharacterized protein</fullName>
    </submittedName>
</protein>
<comment type="caution">
    <text evidence="2">The sequence shown here is derived from an EMBL/GenBank/DDBJ whole genome shotgun (WGS) entry which is preliminary data.</text>
</comment>
<organism evidence="2 3">
    <name type="scientific">Ensete ventricosum</name>
    <name type="common">Abyssinian banana</name>
    <name type="synonym">Musa ensete</name>
    <dbReference type="NCBI Taxonomy" id="4639"/>
    <lineage>
        <taxon>Eukaryota</taxon>
        <taxon>Viridiplantae</taxon>
        <taxon>Streptophyta</taxon>
        <taxon>Embryophyta</taxon>
        <taxon>Tracheophyta</taxon>
        <taxon>Spermatophyta</taxon>
        <taxon>Magnoliopsida</taxon>
        <taxon>Liliopsida</taxon>
        <taxon>Zingiberales</taxon>
        <taxon>Musaceae</taxon>
        <taxon>Ensete</taxon>
    </lineage>
</organism>
<proteinExistence type="predicted"/>
<feature type="region of interest" description="Disordered" evidence="1">
    <location>
        <begin position="1"/>
        <end position="72"/>
    </location>
</feature>
<reference evidence="2 3" key="1">
    <citation type="journal article" date="2014" name="Agronomy (Basel)">
        <title>A Draft Genome Sequence for Ensete ventricosum, the Drought-Tolerant Tree Against Hunger.</title>
        <authorList>
            <person name="Harrison J."/>
            <person name="Moore K.A."/>
            <person name="Paszkiewicz K."/>
            <person name="Jones T."/>
            <person name="Grant M."/>
            <person name="Ambacheew D."/>
            <person name="Muzemil S."/>
            <person name="Studholme D.J."/>
        </authorList>
    </citation>
    <scope>NUCLEOTIDE SEQUENCE [LARGE SCALE GENOMIC DNA]</scope>
</reference>